<gene>
    <name evidence="1" type="ORF">Godav_019848</name>
</gene>
<dbReference type="Proteomes" id="UP000593561">
    <property type="component" value="Unassembled WGS sequence"/>
</dbReference>
<comment type="caution">
    <text evidence="1">The sequence shown here is derived from an EMBL/GenBank/DDBJ whole genome shotgun (WGS) entry which is preliminary data.</text>
</comment>
<protein>
    <submittedName>
        <fullName evidence="1">Uncharacterized protein</fullName>
    </submittedName>
</protein>
<reference evidence="1 2" key="1">
    <citation type="journal article" date="2019" name="Genome Biol. Evol.">
        <title>Insights into the evolution of the New World diploid cottons (Gossypium, subgenus Houzingenia) based on genome sequencing.</title>
        <authorList>
            <person name="Grover C.E."/>
            <person name="Arick M.A. 2nd"/>
            <person name="Thrash A."/>
            <person name="Conover J.L."/>
            <person name="Sanders W.S."/>
            <person name="Peterson D.G."/>
            <person name="Frelichowski J.E."/>
            <person name="Scheffler J.A."/>
            <person name="Scheffler B.E."/>
            <person name="Wendel J.F."/>
        </authorList>
    </citation>
    <scope>NUCLEOTIDE SEQUENCE [LARGE SCALE GENOMIC DNA]</scope>
    <source>
        <strain evidence="1">27</strain>
        <tissue evidence="1">Leaf</tissue>
    </source>
</reference>
<sequence>MVKLEALLTVCFAYGQHGHVKGLCPSTRVELKESNNKVDETVHRMKKGDEVMMEKAYGLLMIVEKKSRSNEQDTNGKKL</sequence>
<keyword evidence="2" id="KW-1185">Reference proteome</keyword>
<accession>A0A7J8R158</accession>
<dbReference type="AlphaFoldDB" id="A0A7J8R158"/>
<evidence type="ECO:0000313" key="1">
    <source>
        <dbReference type="EMBL" id="MBA0607569.1"/>
    </source>
</evidence>
<organism evidence="1 2">
    <name type="scientific">Gossypium davidsonii</name>
    <name type="common">Davidson's cotton</name>
    <name type="synonym">Gossypium klotzschianum subsp. davidsonii</name>
    <dbReference type="NCBI Taxonomy" id="34287"/>
    <lineage>
        <taxon>Eukaryota</taxon>
        <taxon>Viridiplantae</taxon>
        <taxon>Streptophyta</taxon>
        <taxon>Embryophyta</taxon>
        <taxon>Tracheophyta</taxon>
        <taxon>Spermatophyta</taxon>
        <taxon>Magnoliopsida</taxon>
        <taxon>eudicotyledons</taxon>
        <taxon>Gunneridae</taxon>
        <taxon>Pentapetalae</taxon>
        <taxon>rosids</taxon>
        <taxon>malvids</taxon>
        <taxon>Malvales</taxon>
        <taxon>Malvaceae</taxon>
        <taxon>Malvoideae</taxon>
        <taxon>Gossypium</taxon>
    </lineage>
</organism>
<dbReference type="EMBL" id="JABFAC010000002">
    <property type="protein sequence ID" value="MBA0607569.1"/>
    <property type="molecule type" value="Genomic_DNA"/>
</dbReference>
<evidence type="ECO:0000313" key="2">
    <source>
        <dbReference type="Proteomes" id="UP000593561"/>
    </source>
</evidence>
<name>A0A7J8R158_GOSDV</name>
<proteinExistence type="predicted"/>